<dbReference type="Proteomes" id="UP000324104">
    <property type="component" value="Unassembled WGS sequence"/>
</dbReference>
<dbReference type="RefSeq" id="WP_149081598.1">
    <property type="nucleotide sequence ID" value="NZ_VTAW01000013.1"/>
</dbReference>
<evidence type="ECO:0000313" key="2">
    <source>
        <dbReference type="Proteomes" id="UP000324104"/>
    </source>
</evidence>
<proteinExistence type="predicted"/>
<sequence>MASATRNDRTEGVEFYYESDGSVTAKDLETGLARGGETRAEALAQLAEVLELHEGGGEPIDDPDEFLRDEFDLEADDLADVDEDDRPEFMQ</sequence>
<protein>
    <recommendedName>
        <fullName evidence="3">Type II toxin-antitoxin system HicB family antitoxin</fullName>
    </recommendedName>
</protein>
<name>A0A5D5ALS0_9EURY</name>
<keyword evidence="2" id="KW-1185">Reference proteome</keyword>
<evidence type="ECO:0000313" key="1">
    <source>
        <dbReference type="EMBL" id="TYT61807.1"/>
    </source>
</evidence>
<dbReference type="InterPro" id="IPR055811">
    <property type="entry name" value="DUF7387"/>
</dbReference>
<dbReference type="EMBL" id="VTAW01000013">
    <property type="protein sequence ID" value="TYT61807.1"/>
    <property type="molecule type" value="Genomic_DNA"/>
</dbReference>
<dbReference type="Pfam" id="PF24113">
    <property type="entry name" value="DUF7387"/>
    <property type="match status" value="1"/>
</dbReference>
<dbReference type="AlphaFoldDB" id="A0A5D5ALS0"/>
<accession>A0A5D5ALS0</accession>
<organism evidence="1 2">
    <name type="scientific">Natrialba swarupiae</name>
    <dbReference type="NCBI Taxonomy" id="2448032"/>
    <lineage>
        <taxon>Archaea</taxon>
        <taxon>Methanobacteriati</taxon>
        <taxon>Methanobacteriota</taxon>
        <taxon>Stenosarchaea group</taxon>
        <taxon>Halobacteria</taxon>
        <taxon>Halobacteriales</taxon>
        <taxon>Natrialbaceae</taxon>
        <taxon>Natrialba</taxon>
    </lineage>
</organism>
<gene>
    <name evidence="1" type="ORF">FYC77_11215</name>
</gene>
<evidence type="ECO:0008006" key="3">
    <source>
        <dbReference type="Google" id="ProtNLM"/>
    </source>
</evidence>
<reference evidence="1 2" key="1">
    <citation type="submission" date="2019-08" db="EMBL/GenBank/DDBJ databases">
        <title>Archaea genome.</title>
        <authorList>
            <person name="Kajale S."/>
            <person name="Shouche Y."/>
            <person name="Deshpande N."/>
            <person name="Sharma A."/>
        </authorList>
    </citation>
    <scope>NUCLEOTIDE SEQUENCE [LARGE SCALE GENOMIC DNA]</scope>
    <source>
        <strain evidence="1 2">ESP3B_9</strain>
    </source>
</reference>
<comment type="caution">
    <text evidence="1">The sequence shown here is derived from an EMBL/GenBank/DDBJ whole genome shotgun (WGS) entry which is preliminary data.</text>
</comment>